<evidence type="ECO:0000256" key="1">
    <source>
        <dbReference type="SAM" id="Coils"/>
    </source>
</evidence>
<evidence type="ECO:0000313" key="3">
    <source>
        <dbReference type="Proteomes" id="UP000185895"/>
    </source>
</evidence>
<feature type="coiled-coil region" evidence="1">
    <location>
        <begin position="26"/>
        <end position="53"/>
    </location>
</feature>
<protein>
    <recommendedName>
        <fullName evidence="4">IS66 family transposase</fullName>
    </recommendedName>
</protein>
<proteinExistence type="predicted"/>
<dbReference type="STRING" id="1262585.BJI46_13210"/>
<organism evidence="2 3">
    <name type="scientific">Acinetobacter qingfengensis</name>
    <dbReference type="NCBI Taxonomy" id="1262585"/>
    <lineage>
        <taxon>Bacteria</taxon>
        <taxon>Pseudomonadati</taxon>
        <taxon>Pseudomonadota</taxon>
        <taxon>Gammaproteobacteria</taxon>
        <taxon>Moraxellales</taxon>
        <taxon>Moraxellaceae</taxon>
        <taxon>Acinetobacter</taxon>
    </lineage>
</organism>
<keyword evidence="1" id="KW-0175">Coiled coil</keyword>
<evidence type="ECO:0000313" key="2">
    <source>
        <dbReference type="EMBL" id="OEY94958.1"/>
    </source>
</evidence>
<dbReference type="AlphaFoldDB" id="A0A1E7R6K9"/>
<sequence length="73" mass="8739">MNTMPDLSQLTHEQLLEFTRQLAMQHHKLAEDKQQLEQTNQQLDSKVQHLSVLNKKYEYELALFKKHKFGCKK</sequence>
<reference evidence="2 3" key="1">
    <citation type="submission" date="2016-09" db="EMBL/GenBank/DDBJ databases">
        <authorList>
            <person name="Capua I."/>
            <person name="De Benedictis P."/>
            <person name="Joannis T."/>
            <person name="Lombin L.H."/>
            <person name="Cattoli G."/>
        </authorList>
    </citation>
    <scope>NUCLEOTIDE SEQUENCE [LARGE SCALE GENOMIC DNA]</scope>
    <source>
        <strain evidence="2 3">ANC 4671</strain>
    </source>
</reference>
<keyword evidence="3" id="KW-1185">Reference proteome</keyword>
<accession>A0A1E7R6K9</accession>
<dbReference type="EMBL" id="MKKK01000029">
    <property type="protein sequence ID" value="OEY94958.1"/>
    <property type="molecule type" value="Genomic_DNA"/>
</dbReference>
<evidence type="ECO:0008006" key="4">
    <source>
        <dbReference type="Google" id="ProtNLM"/>
    </source>
</evidence>
<gene>
    <name evidence="2" type="ORF">BJI46_13210</name>
</gene>
<comment type="caution">
    <text evidence="2">The sequence shown here is derived from an EMBL/GenBank/DDBJ whole genome shotgun (WGS) entry which is preliminary data.</text>
</comment>
<dbReference type="Proteomes" id="UP000185895">
    <property type="component" value="Unassembled WGS sequence"/>
</dbReference>
<name>A0A1E7R6K9_9GAMM</name>